<dbReference type="InterPro" id="IPR041507">
    <property type="entry name" value="UCH_C"/>
</dbReference>
<dbReference type="HOGENOM" id="CLU_1789130_0_0_1"/>
<name>A7SEQ2_NEMVE</name>
<dbReference type="eggNOG" id="KOG2778">
    <property type="taxonomic scope" value="Eukaryota"/>
</dbReference>
<gene>
    <name evidence="4" type="ORF">NEMVEDRAFT_v1g244748</name>
</gene>
<evidence type="ECO:0000313" key="5">
    <source>
        <dbReference type="Proteomes" id="UP000001593"/>
    </source>
</evidence>
<dbReference type="InParanoid" id="A7SEQ2"/>
<dbReference type="Proteomes" id="UP000001593">
    <property type="component" value="Unassembled WGS sequence"/>
</dbReference>
<dbReference type="Gene3D" id="1.20.58.860">
    <property type="match status" value="1"/>
</dbReference>
<reference evidence="4 5" key="1">
    <citation type="journal article" date="2007" name="Science">
        <title>Sea anemone genome reveals ancestral eumetazoan gene repertoire and genomic organization.</title>
        <authorList>
            <person name="Putnam N.H."/>
            <person name="Srivastava M."/>
            <person name="Hellsten U."/>
            <person name="Dirks B."/>
            <person name="Chapman J."/>
            <person name="Salamov A."/>
            <person name="Terry A."/>
            <person name="Shapiro H."/>
            <person name="Lindquist E."/>
            <person name="Kapitonov V.V."/>
            <person name="Jurka J."/>
            <person name="Genikhovich G."/>
            <person name="Grigoriev I.V."/>
            <person name="Lucas S.M."/>
            <person name="Steele R.E."/>
            <person name="Finnerty J.R."/>
            <person name="Technau U."/>
            <person name="Martindale M.Q."/>
            <person name="Rokhsar D.S."/>
        </authorList>
    </citation>
    <scope>NUCLEOTIDE SEQUENCE [LARGE SCALE GENOMIC DNA]</scope>
    <source>
        <strain evidence="5">CH2 X CH6</strain>
    </source>
</reference>
<proteinExistence type="predicted"/>
<dbReference type="AlphaFoldDB" id="A7SEQ2"/>
<dbReference type="STRING" id="45351.A7SEQ2"/>
<protein>
    <recommendedName>
        <fullName evidence="3">UCH37-like C-terminal domain-containing protein</fullName>
    </recommendedName>
</protein>
<evidence type="ECO:0000259" key="3">
    <source>
        <dbReference type="Pfam" id="PF18031"/>
    </source>
</evidence>
<dbReference type="EMBL" id="DS469638">
    <property type="protein sequence ID" value="EDO37830.1"/>
    <property type="molecule type" value="Genomic_DNA"/>
</dbReference>
<evidence type="ECO:0000256" key="1">
    <source>
        <dbReference type="PROSITE-ProRule" id="PRU01394"/>
    </source>
</evidence>
<organism evidence="4 5">
    <name type="scientific">Nematostella vectensis</name>
    <name type="common">Starlet sea anemone</name>
    <dbReference type="NCBI Taxonomy" id="45351"/>
    <lineage>
        <taxon>Eukaryota</taxon>
        <taxon>Metazoa</taxon>
        <taxon>Cnidaria</taxon>
        <taxon>Anthozoa</taxon>
        <taxon>Hexacorallia</taxon>
        <taxon>Actiniaria</taxon>
        <taxon>Edwardsiidae</taxon>
        <taxon>Nematostella</taxon>
    </lineage>
</organism>
<feature type="region of interest" description="Disordered" evidence="2">
    <location>
        <begin position="47"/>
        <end position="66"/>
    </location>
</feature>
<evidence type="ECO:0000256" key="2">
    <source>
        <dbReference type="SAM" id="MobiDB-lite"/>
    </source>
</evidence>
<evidence type="ECO:0000313" key="4">
    <source>
        <dbReference type="EMBL" id="EDO37830.1"/>
    </source>
</evidence>
<dbReference type="PROSITE" id="PS52049">
    <property type="entry name" value="ULD"/>
    <property type="match status" value="1"/>
</dbReference>
<accession>A7SEQ2</accession>
<sequence>MQRYSSEEIRFNLMAIVTDRKMLYLQEIEALNMKKQQLLERIHELRESSKPEGGEAMETDQANQSVSDLEGIVQSMGSEILRLQSLVSAEDDKMLRYKVENIRRKHNYIPLIMEMLKLLAKKGELVPLVEKAKEEQKAKKAQKTK</sequence>
<dbReference type="GO" id="GO:0006511">
    <property type="term" value="P:ubiquitin-dependent protein catabolic process"/>
    <property type="evidence" value="ECO:0007669"/>
    <property type="project" value="UniProtKB-UniRule"/>
</dbReference>
<dbReference type="PhylomeDB" id="A7SEQ2"/>
<keyword evidence="5" id="KW-1185">Reference proteome</keyword>
<dbReference type="Pfam" id="PF18031">
    <property type="entry name" value="UCH_C"/>
    <property type="match status" value="1"/>
</dbReference>
<keyword evidence="1" id="KW-0833">Ubl conjugation pathway</keyword>
<feature type="domain" description="UCH37-like C-terminal" evidence="3">
    <location>
        <begin position="82"/>
        <end position="125"/>
    </location>
</feature>
<dbReference type="KEGG" id="nve:5509376"/>